<feature type="non-terminal residue" evidence="3">
    <location>
        <position position="1"/>
    </location>
</feature>
<proteinExistence type="predicted"/>
<organism evidence="3 4">
    <name type="scientific">Kingdonia uniflora</name>
    <dbReference type="NCBI Taxonomy" id="39325"/>
    <lineage>
        <taxon>Eukaryota</taxon>
        <taxon>Viridiplantae</taxon>
        <taxon>Streptophyta</taxon>
        <taxon>Embryophyta</taxon>
        <taxon>Tracheophyta</taxon>
        <taxon>Spermatophyta</taxon>
        <taxon>Magnoliopsida</taxon>
        <taxon>Ranunculales</taxon>
        <taxon>Circaeasteraceae</taxon>
        <taxon>Kingdonia</taxon>
    </lineage>
</organism>
<keyword evidence="4" id="KW-1185">Reference proteome</keyword>
<dbReference type="OrthoDB" id="1287670at2759"/>
<accession>A0A7J7M7M9</accession>
<feature type="region of interest" description="Disordered" evidence="2">
    <location>
        <begin position="178"/>
        <end position="211"/>
    </location>
</feature>
<evidence type="ECO:0000256" key="2">
    <source>
        <dbReference type="SAM" id="MobiDB-lite"/>
    </source>
</evidence>
<name>A0A7J7M7M9_9MAGN</name>
<feature type="coiled-coil region" evidence="1">
    <location>
        <begin position="13"/>
        <end position="40"/>
    </location>
</feature>
<dbReference type="Proteomes" id="UP000541444">
    <property type="component" value="Unassembled WGS sequence"/>
</dbReference>
<dbReference type="AlphaFoldDB" id="A0A7J7M7M9"/>
<dbReference type="EMBL" id="JACGCM010001726">
    <property type="protein sequence ID" value="KAF6150810.1"/>
    <property type="molecule type" value="Genomic_DNA"/>
</dbReference>
<evidence type="ECO:0000313" key="4">
    <source>
        <dbReference type="Proteomes" id="UP000541444"/>
    </source>
</evidence>
<sequence length="354" mass="40270">MKFEVQYARMKEFEVQSARVKELEDELKLEKEKRAEKAKTAAKLLEKHSDLVKHDDVMSQSVEALEVERDHFVQSYYDFGLSLADVELDRVGRYREIIFPSEILEEVMDDAGVSPEKKLELPPVSSEPFRVAEKILDPPSEHVDLSYPVGQTFDPPFEEIERLRKANFKLERLMDSQSTHESNMMVNEGDGDSSSSPPTVGGKRGRSRGPTMLLNGEKKFVSANYLGQPNKGDQNRHDLVTTLGVQTRTHIPIIYADIKALSEQNSANRKKLEAHACVGRNNMAIIRLNITIDKDHKGRMTALGVGVCPIILKKTKHLLKKNKDLHNTDFELTDEVNMFQKDLKEVKDNLKLLM</sequence>
<protein>
    <submittedName>
        <fullName evidence="3">Uncharacterized protein</fullName>
    </submittedName>
</protein>
<keyword evidence="1" id="KW-0175">Coiled coil</keyword>
<evidence type="ECO:0000256" key="1">
    <source>
        <dbReference type="SAM" id="Coils"/>
    </source>
</evidence>
<gene>
    <name evidence="3" type="ORF">GIB67_020893</name>
</gene>
<comment type="caution">
    <text evidence="3">The sequence shown here is derived from an EMBL/GenBank/DDBJ whole genome shotgun (WGS) entry which is preliminary data.</text>
</comment>
<evidence type="ECO:0000313" key="3">
    <source>
        <dbReference type="EMBL" id="KAF6150810.1"/>
    </source>
</evidence>
<reference evidence="3 4" key="1">
    <citation type="journal article" date="2020" name="IScience">
        <title>Genome Sequencing of the Endangered Kingdonia uniflora (Circaeasteraceae, Ranunculales) Reveals Potential Mechanisms of Evolutionary Specialization.</title>
        <authorList>
            <person name="Sun Y."/>
            <person name="Deng T."/>
            <person name="Zhang A."/>
            <person name="Moore M.J."/>
            <person name="Landis J.B."/>
            <person name="Lin N."/>
            <person name="Zhang H."/>
            <person name="Zhang X."/>
            <person name="Huang J."/>
            <person name="Zhang X."/>
            <person name="Sun H."/>
            <person name="Wang H."/>
        </authorList>
    </citation>
    <scope>NUCLEOTIDE SEQUENCE [LARGE SCALE GENOMIC DNA]</scope>
    <source>
        <strain evidence="3">TB1705</strain>
        <tissue evidence="3">Leaf</tissue>
    </source>
</reference>